<gene>
    <name evidence="2" type="ORF">SAMN04488105_11750</name>
</gene>
<dbReference type="Proteomes" id="UP000198994">
    <property type="component" value="Unassembled WGS sequence"/>
</dbReference>
<sequence length="242" mass="26365">MTRRGRQMALQRLTTLFAGTAFVITLGTVSMAVSLLLVVGAAVIYLRWPRPEAPPGAQRYQWFPTVMVADVIALVLVPLLFGAPLLLTETGRAPHGSAILFWPLGALAGALLVTGWKRSVFTLSIDTDGLLLDDGLRETFLPYREIVSIEPWERDVLRLLLPIVRWLETLREPPPQGPPRLSQESRGLALQLRDGASVIIPGAAFDNGTRQIIRACVARGVPFGRSAARTVQVGSSGPDRQT</sequence>
<keyword evidence="1" id="KW-0472">Membrane</keyword>
<dbReference type="OrthoDB" id="7877316at2"/>
<keyword evidence="3" id="KW-1185">Reference proteome</keyword>
<dbReference type="AlphaFoldDB" id="A0A1G7K6D3"/>
<keyword evidence="1" id="KW-0812">Transmembrane</keyword>
<reference evidence="3" key="1">
    <citation type="submission" date="2016-10" db="EMBL/GenBank/DDBJ databases">
        <authorList>
            <person name="Varghese N."/>
            <person name="Submissions S."/>
        </authorList>
    </citation>
    <scope>NUCLEOTIDE SEQUENCE [LARGE SCALE GENOMIC DNA]</scope>
    <source>
        <strain evidence="3">DSM 10146</strain>
    </source>
</reference>
<organism evidence="2 3">
    <name type="scientific">Salipiger thiooxidans</name>
    <dbReference type="NCBI Taxonomy" id="282683"/>
    <lineage>
        <taxon>Bacteria</taxon>
        <taxon>Pseudomonadati</taxon>
        <taxon>Pseudomonadota</taxon>
        <taxon>Alphaproteobacteria</taxon>
        <taxon>Rhodobacterales</taxon>
        <taxon>Roseobacteraceae</taxon>
        <taxon>Salipiger</taxon>
    </lineage>
</organism>
<evidence type="ECO:0008006" key="4">
    <source>
        <dbReference type="Google" id="ProtNLM"/>
    </source>
</evidence>
<evidence type="ECO:0000313" key="2">
    <source>
        <dbReference type="EMBL" id="SDF32409.1"/>
    </source>
</evidence>
<accession>A0A1G7K6D3</accession>
<protein>
    <recommendedName>
        <fullName evidence="4">PH domain-containing protein</fullName>
    </recommendedName>
</protein>
<dbReference type="RefSeq" id="WP_131822048.1">
    <property type="nucleotide sequence ID" value="NZ_FNAV01000017.1"/>
</dbReference>
<evidence type="ECO:0000313" key="3">
    <source>
        <dbReference type="Proteomes" id="UP000198994"/>
    </source>
</evidence>
<name>A0A1G7K6D3_9RHOB</name>
<keyword evidence="1" id="KW-1133">Transmembrane helix</keyword>
<evidence type="ECO:0000256" key="1">
    <source>
        <dbReference type="SAM" id="Phobius"/>
    </source>
</evidence>
<dbReference type="STRING" id="282683.SAMN04488105_11750"/>
<feature type="transmembrane region" description="Helical" evidence="1">
    <location>
        <begin position="66"/>
        <end position="87"/>
    </location>
</feature>
<feature type="transmembrane region" description="Helical" evidence="1">
    <location>
        <begin position="21"/>
        <end position="46"/>
    </location>
</feature>
<dbReference type="EMBL" id="FNAV01000017">
    <property type="protein sequence ID" value="SDF32409.1"/>
    <property type="molecule type" value="Genomic_DNA"/>
</dbReference>
<feature type="transmembrane region" description="Helical" evidence="1">
    <location>
        <begin position="99"/>
        <end position="116"/>
    </location>
</feature>
<proteinExistence type="predicted"/>